<evidence type="ECO:0000313" key="3">
    <source>
        <dbReference type="Proteomes" id="UP001470230"/>
    </source>
</evidence>
<dbReference type="Proteomes" id="UP001470230">
    <property type="component" value="Unassembled WGS sequence"/>
</dbReference>
<feature type="region of interest" description="Disordered" evidence="1">
    <location>
        <begin position="663"/>
        <end position="750"/>
    </location>
</feature>
<proteinExistence type="predicted"/>
<sequence length="1014" mass="120841">MINEENSSFYLRYLVKISDRNPIPIDEIPKVFRNYFSIAGLCRSINISVPPPRVNWSEVENYINGTFFKNFDSFIQGINDNFSTDMDKYYAIYFYLTHHLKCDNKKESSSIDDVFKTDKARYSEFNTFFIESIKKVGFNSDTHQISQYDFATRYHWNLLQPPKEPRYNNTCVYITIDNQQYITMPYNGTGYLNNDNEFVFEYHKNLFLVPLYLSLSLYFPNDNFLNALKFPFNFEEYSKLNKADFDEELAFETSPFQVIAVKEGIYEFQFSFNNSSTAFSFQFYIKKGENWESRDRKYVSIECLDKGLPPRYFSVDSDKKRSRYKLTICFPEKGQYFLKVFLNRLYLFELYFNVEKGSDSLLSIPGYALDEARFNAITPINGLSTVNNGFVRIRFTVKKKRAPLSIYLYKIKPGTFDRESDVISGDNYCQSFTLELPFKNSIIEAESGSDDDRLVEDWVLVKFPEDRRWEVCIYFKNDKGTYSYAMYYFDVSGSGGQDVNYSIFDVPKTRTFIEFKTNTPDEVWTKPSSSVVILNELDYYFHVFSEKKLKVYFHQTDDDDPQTVWPTLMTETETGENNIVDREYSATFTKNGSYELNLWGEKFIGRQKYFIVDFELPEESNEEKKLMDKLADKLEGRINYTEDIPQSIQKNVDKLLKDAIKHKEEEKEREKKDQNEKDEKELERRREEERHREEEEQEEMKRQEKEERERKEKERKEKLEIEKLEKAKKKISKNKPSKVKSQKVKSSEGQTEINNLRQMASNLEQQNQKLDERLDEMERKENLLKLDFLKQINQLRNDWEKKDQKLTQERLESSRNRKMQYEDMERREKLLAERKISNLNKRIRMIEKQLETDPNKRNELVQLQQKLIEEENNDIFTLSARQQKRIDEDRKEEMEFEEKSLNEQFKKINAINKLEDEMRREESKIKYTKHQVNQQFEFEEEDAIEDVNSEFEIEEEEEDNEEEDNDEDVSIPNKNDNDKSCSIKVSESQTSEKKDEPSTESKSGNGKSGCCLLI</sequence>
<organism evidence="2 3">
    <name type="scientific">Tritrichomonas musculus</name>
    <dbReference type="NCBI Taxonomy" id="1915356"/>
    <lineage>
        <taxon>Eukaryota</taxon>
        <taxon>Metamonada</taxon>
        <taxon>Parabasalia</taxon>
        <taxon>Tritrichomonadida</taxon>
        <taxon>Tritrichomonadidae</taxon>
        <taxon>Tritrichomonas</taxon>
    </lineage>
</organism>
<evidence type="ECO:0000313" key="2">
    <source>
        <dbReference type="EMBL" id="KAK8840997.1"/>
    </source>
</evidence>
<evidence type="ECO:0000256" key="1">
    <source>
        <dbReference type="SAM" id="MobiDB-lite"/>
    </source>
</evidence>
<feature type="compositionally biased region" description="Basic and acidic residues" evidence="1">
    <location>
        <begin position="990"/>
        <end position="999"/>
    </location>
</feature>
<keyword evidence="3" id="KW-1185">Reference proteome</keyword>
<comment type="caution">
    <text evidence="2">The sequence shown here is derived from an EMBL/GenBank/DDBJ whole genome shotgun (WGS) entry which is preliminary data.</text>
</comment>
<gene>
    <name evidence="2" type="ORF">M9Y10_027834</name>
</gene>
<evidence type="ECO:0008006" key="4">
    <source>
        <dbReference type="Google" id="ProtNLM"/>
    </source>
</evidence>
<feature type="compositionally biased region" description="Acidic residues" evidence="1">
    <location>
        <begin position="937"/>
        <end position="969"/>
    </location>
</feature>
<protein>
    <recommendedName>
        <fullName evidence="4">GOLD domain-containing protein</fullName>
    </recommendedName>
</protein>
<name>A0ABR2H460_9EUKA</name>
<accession>A0ABR2H460</accession>
<dbReference type="EMBL" id="JAPFFF010000043">
    <property type="protein sequence ID" value="KAK8840997.1"/>
    <property type="molecule type" value="Genomic_DNA"/>
</dbReference>
<reference evidence="2 3" key="1">
    <citation type="submission" date="2024-04" db="EMBL/GenBank/DDBJ databases">
        <title>Tritrichomonas musculus Genome.</title>
        <authorList>
            <person name="Alves-Ferreira E."/>
            <person name="Grigg M."/>
            <person name="Lorenzi H."/>
            <person name="Galac M."/>
        </authorList>
    </citation>
    <scope>NUCLEOTIDE SEQUENCE [LARGE SCALE GENOMIC DNA]</scope>
    <source>
        <strain evidence="2 3">EAF2021</strain>
    </source>
</reference>
<feature type="compositionally biased region" description="Basic residues" evidence="1">
    <location>
        <begin position="726"/>
        <end position="743"/>
    </location>
</feature>
<feature type="compositionally biased region" description="Basic and acidic residues" evidence="1">
    <location>
        <begin position="663"/>
        <end position="725"/>
    </location>
</feature>
<feature type="region of interest" description="Disordered" evidence="1">
    <location>
        <begin position="929"/>
        <end position="1014"/>
    </location>
</feature>